<dbReference type="AlphaFoldDB" id="A0A2U2B8K1"/>
<sequence>MRLLRIVLLLFIPVVAYSGEISLEGTYQGENLYVNNPNSESGVGFCVYEVMVNGMTSTDEINSNSFEIDLAVYRFAIGDPVQVVIKYKEGCVPRVINPEVIAPRVSFKTLDIAVKDNELQWKTTDESGPLPFIVEQFRWNKWVQVGQVKGKGVPGTHQYDITVRLHSGENRFRVRQTDDQNNRKYTPEVNVTVDKPEVALTSDKVEKQLVFSRPTLYEIYDIYGRIVVKGYSDSVNVDNLSRGDYYLNFANKMSMFSKR</sequence>
<dbReference type="RefSeq" id="WP_109264357.1">
    <property type="nucleotide sequence ID" value="NZ_QEWP01000007.1"/>
</dbReference>
<comment type="caution">
    <text evidence="1">The sequence shown here is derived from an EMBL/GenBank/DDBJ whole genome shotgun (WGS) entry which is preliminary data.</text>
</comment>
<protein>
    <submittedName>
        <fullName evidence="1">Uncharacterized protein</fullName>
    </submittedName>
</protein>
<organism evidence="1 2">
    <name type="scientific">Marinilabilia rubra</name>
    <dbReference type="NCBI Taxonomy" id="2162893"/>
    <lineage>
        <taxon>Bacteria</taxon>
        <taxon>Pseudomonadati</taxon>
        <taxon>Bacteroidota</taxon>
        <taxon>Bacteroidia</taxon>
        <taxon>Marinilabiliales</taxon>
        <taxon>Marinilabiliaceae</taxon>
        <taxon>Marinilabilia</taxon>
    </lineage>
</organism>
<evidence type="ECO:0000313" key="1">
    <source>
        <dbReference type="EMBL" id="PWD99373.1"/>
    </source>
</evidence>
<evidence type="ECO:0000313" key="2">
    <source>
        <dbReference type="Proteomes" id="UP000244956"/>
    </source>
</evidence>
<gene>
    <name evidence="1" type="ORF">DDZ16_10195</name>
</gene>
<accession>A0A2U2B8K1</accession>
<keyword evidence="2" id="KW-1185">Reference proteome</keyword>
<name>A0A2U2B8K1_9BACT</name>
<proteinExistence type="predicted"/>
<dbReference type="Proteomes" id="UP000244956">
    <property type="component" value="Unassembled WGS sequence"/>
</dbReference>
<reference evidence="1 2" key="1">
    <citation type="submission" date="2018-05" db="EMBL/GenBank/DDBJ databases">
        <title>Marinilabilia rubrum sp. nov., isolated from saltern sediment.</title>
        <authorList>
            <person name="Zhang R."/>
        </authorList>
    </citation>
    <scope>NUCLEOTIDE SEQUENCE [LARGE SCALE GENOMIC DNA]</scope>
    <source>
        <strain evidence="1 2">WTE16</strain>
    </source>
</reference>
<dbReference type="EMBL" id="QEWP01000007">
    <property type="protein sequence ID" value="PWD99373.1"/>
    <property type="molecule type" value="Genomic_DNA"/>
</dbReference>
<dbReference type="OrthoDB" id="1466693at2"/>